<feature type="compositionally biased region" description="Low complexity" evidence="1">
    <location>
        <begin position="101"/>
        <end position="115"/>
    </location>
</feature>
<dbReference type="AlphaFoldDB" id="A0A6A4H1C7"/>
<sequence>MRKRTKSAVEPTFIISHDAQNVSLLIQAQSALEFDTNSTPSTPSHLALLLPIPGLNLDEPFASPEQFRHSPSSLFTDASYHTPISTTRRDLTWSPDTPVFTSSSEAEPSSSPEIATPSCTVPKWKAYTSDDFRADKPTIQHHSSANLRNHKLSKATDALNVLAKLGISLFDLVDIILEPKNVNTFLNQQNNFF</sequence>
<organism evidence="2 3">
    <name type="scientific">Gymnopus androsaceus JB14</name>
    <dbReference type="NCBI Taxonomy" id="1447944"/>
    <lineage>
        <taxon>Eukaryota</taxon>
        <taxon>Fungi</taxon>
        <taxon>Dikarya</taxon>
        <taxon>Basidiomycota</taxon>
        <taxon>Agaricomycotina</taxon>
        <taxon>Agaricomycetes</taxon>
        <taxon>Agaricomycetidae</taxon>
        <taxon>Agaricales</taxon>
        <taxon>Marasmiineae</taxon>
        <taxon>Omphalotaceae</taxon>
        <taxon>Gymnopus</taxon>
    </lineage>
</organism>
<protein>
    <submittedName>
        <fullName evidence="2">Uncharacterized protein</fullName>
    </submittedName>
</protein>
<reference evidence="2" key="1">
    <citation type="journal article" date="2019" name="Environ. Microbiol.">
        <title>Fungal ecological strategies reflected in gene transcription - a case study of two litter decomposers.</title>
        <authorList>
            <person name="Barbi F."/>
            <person name="Kohler A."/>
            <person name="Barry K."/>
            <person name="Baskaran P."/>
            <person name="Daum C."/>
            <person name="Fauchery L."/>
            <person name="Ihrmark K."/>
            <person name="Kuo A."/>
            <person name="LaButti K."/>
            <person name="Lipzen A."/>
            <person name="Morin E."/>
            <person name="Grigoriev I.V."/>
            <person name="Henrissat B."/>
            <person name="Lindahl B."/>
            <person name="Martin F."/>
        </authorList>
    </citation>
    <scope>NUCLEOTIDE SEQUENCE</scope>
    <source>
        <strain evidence="2">JB14</strain>
    </source>
</reference>
<accession>A0A6A4H1C7</accession>
<proteinExistence type="predicted"/>
<feature type="region of interest" description="Disordered" evidence="1">
    <location>
        <begin position="91"/>
        <end position="115"/>
    </location>
</feature>
<dbReference type="Proteomes" id="UP000799118">
    <property type="component" value="Unassembled WGS sequence"/>
</dbReference>
<evidence type="ECO:0000313" key="2">
    <source>
        <dbReference type="EMBL" id="KAE9391523.1"/>
    </source>
</evidence>
<gene>
    <name evidence="2" type="ORF">BT96DRAFT_1001245</name>
</gene>
<evidence type="ECO:0000313" key="3">
    <source>
        <dbReference type="Proteomes" id="UP000799118"/>
    </source>
</evidence>
<evidence type="ECO:0000256" key="1">
    <source>
        <dbReference type="SAM" id="MobiDB-lite"/>
    </source>
</evidence>
<name>A0A6A4H1C7_9AGAR</name>
<dbReference type="EMBL" id="ML769621">
    <property type="protein sequence ID" value="KAE9391523.1"/>
    <property type="molecule type" value="Genomic_DNA"/>
</dbReference>
<keyword evidence="3" id="KW-1185">Reference proteome</keyword>